<keyword evidence="1" id="KW-0472">Membrane</keyword>
<keyword evidence="1" id="KW-0812">Transmembrane</keyword>
<gene>
    <name evidence="3" type="ORF">GCM10010979_04030</name>
</gene>
<dbReference type="RefSeq" id="WP_188509039.1">
    <property type="nucleotide sequence ID" value="NZ_BMGB01000001.1"/>
</dbReference>
<feature type="transmembrane region" description="Helical" evidence="1">
    <location>
        <begin position="6"/>
        <end position="25"/>
    </location>
</feature>
<reference evidence="3" key="2">
    <citation type="submission" date="2020-09" db="EMBL/GenBank/DDBJ databases">
        <authorList>
            <person name="Sun Q."/>
            <person name="Zhou Y."/>
        </authorList>
    </citation>
    <scope>NUCLEOTIDE SEQUENCE</scope>
    <source>
        <strain evidence="3">CGMCC 1.12813</strain>
    </source>
</reference>
<accession>A0A916WFB8</accession>
<keyword evidence="4" id="KW-1185">Reference proteome</keyword>
<evidence type="ECO:0000313" key="4">
    <source>
        <dbReference type="Proteomes" id="UP000606922"/>
    </source>
</evidence>
<feature type="transmembrane region" description="Helical" evidence="1">
    <location>
        <begin position="304"/>
        <end position="328"/>
    </location>
</feature>
<dbReference type="EMBL" id="BMGB01000001">
    <property type="protein sequence ID" value="GGA92624.1"/>
    <property type="molecule type" value="Genomic_DNA"/>
</dbReference>
<evidence type="ECO:0000259" key="2">
    <source>
        <dbReference type="Pfam" id="PF13519"/>
    </source>
</evidence>
<dbReference type="Proteomes" id="UP000606922">
    <property type="component" value="Unassembled WGS sequence"/>
</dbReference>
<proteinExistence type="predicted"/>
<dbReference type="InterPro" id="IPR002035">
    <property type="entry name" value="VWF_A"/>
</dbReference>
<dbReference type="Pfam" id="PF13519">
    <property type="entry name" value="VWA_2"/>
    <property type="match status" value="1"/>
</dbReference>
<evidence type="ECO:0000256" key="1">
    <source>
        <dbReference type="SAM" id="Phobius"/>
    </source>
</evidence>
<sequence length="340" mass="35250">MTFDSLVPLWLLVLLAAVFAAFAVWRILRAPSVRVGVAWVARIAAVVLLAAVAAQPIIPAPPAQRSVAEGGLEVYIAVDTTSSMAAEDWAGGAPRLDGVKADIRAIAQQLDGASFSLVTFDGAVVQRVPLTTDATALVSAGDVLTQEVTAYSLGSSVDEPVAVLGEILGEAAAENPRQRRVLFYLGDGEQTSGAVPGSFESLAPLLSGGAVLGYGTAEGGPMRQFDGGYVDPAAPAPYIQDYSAGEPVDAISRIDEEQLAEIAAQLGVGYTQRTAASSIEPVLAEFDVGDADITEGARGVRTELYWIPAIPLGLLALVEIVLLGGALAELKPKGRREVTT</sequence>
<comment type="caution">
    <text evidence="3">The sequence shown here is derived from an EMBL/GenBank/DDBJ whole genome shotgun (WGS) entry which is preliminary data.</text>
</comment>
<dbReference type="SUPFAM" id="SSF53300">
    <property type="entry name" value="vWA-like"/>
    <property type="match status" value="1"/>
</dbReference>
<protein>
    <recommendedName>
        <fullName evidence="2">VWFA domain-containing protein</fullName>
    </recommendedName>
</protein>
<dbReference type="AlphaFoldDB" id="A0A916WFB8"/>
<reference evidence="3" key="1">
    <citation type="journal article" date="2014" name="Int. J. Syst. Evol. Microbiol.">
        <title>Complete genome sequence of Corynebacterium casei LMG S-19264T (=DSM 44701T), isolated from a smear-ripened cheese.</title>
        <authorList>
            <consortium name="US DOE Joint Genome Institute (JGI-PGF)"/>
            <person name="Walter F."/>
            <person name="Albersmeier A."/>
            <person name="Kalinowski J."/>
            <person name="Ruckert C."/>
        </authorList>
    </citation>
    <scope>NUCLEOTIDE SEQUENCE</scope>
    <source>
        <strain evidence="3">CGMCC 1.12813</strain>
    </source>
</reference>
<dbReference type="InterPro" id="IPR036465">
    <property type="entry name" value="vWFA_dom_sf"/>
</dbReference>
<feature type="transmembrane region" description="Helical" evidence="1">
    <location>
        <begin position="37"/>
        <end position="58"/>
    </location>
</feature>
<keyword evidence="1" id="KW-1133">Transmembrane helix</keyword>
<name>A0A916WFB8_9MICO</name>
<dbReference type="Gene3D" id="3.40.50.410">
    <property type="entry name" value="von Willebrand factor, type A domain"/>
    <property type="match status" value="1"/>
</dbReference>
<evidence type="ECO:0000313" key="3">
    <source>
        <dbReference type="EMBL" id="GGA92624.1"/>
    </source>
</evidence>
<feature type="domain" description="VWFA" evidence="2">
    <location>
        <begin position="75"/>
        <end position="188"/>
    </location>
</feature>
<organism evidence="3 4">
    <name type="scientific">Conyzicola nivalis</name>
    <dbReference type="NCBI Taxonomy" id="1477021"/>
    <lineage>
        <taxon>Bacteria</taxon>
        <taxon>Bacillati</taxon>
        <taxon>Actinomycetota</taxon>
        <taxon>Actinomycetes</taxon>
        <taxon>Micrococcales</taxon>
        <taxon>Microbacteriaceae</taxon>
        <taxon>Conyzicola</taxon>
    </lineage>
</organism>